<evidence type="ECO:0000259" key="1">
    <source>
        <dbReference type="Pfam" id="PF20720"/>
    </source>
</evidence>
<evidence type="ECO:0000313" key="2">
    <source>
        <dbReference type="EMBL" id="EAY29473.1"/>
    </source>
</evidence>
<feature type="domain" description="Novel STAND NTPase 3" evidence="1">
    <location>
        <begin position="195"/>
        <end position="329"/>
    </location>
</feature>
<comment type="caution">
    <text evidence="2">The sequence shown here is derived from an EMBL/GenBank/DDBJ whole genome shotgun (WGS) entry which is preliminary data.</text>
</comment>
<reference evidence="2 3" key="1">
    <citation type="submission" date="2007-01" db="EMBL/GenBank/DDBJ databases">
        <authorList>
            <person name="Haygood M."/>
            <person name="Podell S."/>
            <person name="Anderson C."/>
            <person name="Hopkinson B."/>
            <person name="Roe K."/>
            <person name="Barbeau K."/>
            <person name="Gaasterland T."/>
            <person name="Ferriera S."/>
            <person name="Johnson J."/>
            <person name="Kravitz S."/>
            <person name="Beeson K."/>
            <person name="Sutton G."/>
            <person name="Rogers Y.-H."/>
            <person name="Friedman R."/>
            <person name="Frazier M."/>
            <person name="Venter J.C."/>
        </authorList>
    </citation>
    <scope>NUCLEOTIDE SEQUENCE [LARGE SCALE GENOMIC DNA]</scope>
    <source>
        <strain evidence="2 3">ATCC 23134</strain>
    </source>
</reference>
<dbReference type="Pfam" id="PF20720">
    <property type="entry name" value="nSTAND3"/>
    <property type="match status" value="1"/>
</dbReference>
<accession>A1ZK20</accession>
<dbReference type="AlphaFoldDB" id="A1ZK20"/>
<sequence length="1234" mass="143747">MSRLQAIQSALSAINPSIFQELCDSFLALNNSNYSALSRTGSQYGKQKTTPGTPDSFILLPNSNFLFVEHSTNITDGVSKLEDDIAKCINVSKTGVPLNQIEEIILCINFDLKAEDVQRLKQLLASTNINLNLHTRDSLSLDLHLNHRNLVHQYLGLPLDTGQIVSIQKFISEYNRVSKGIATPLDNQFLHRKTEMQELKQAIIDNDFVILTGAAGVGKTKLVLEGAKDFLLEHKSFEAYCISYKSHVLLDDLYQYLNSEKDYILFVDDANRIDAFGQIAGFYKADRKGQLKILITVRDYAYEKMKRACQDFSPRTIYLEKFTDEQIADIVKAPPFKILNVDYHKPIQTIADGNPRIAIMAALLAKQRQNMLALNDVAELFENYFSTFIKDEEGFSSDFNIKCLGLIAFFYTLPFKDRETMLPILNNFGIDYPLFIDAIEQLDRLELLEISYDYVKIPEQNLAIYFFYRAFIKDELLSFQILLKGYFDNNQKRFSDCVIPANNMFGASKVSSKLKPELKIYLQSITGNEQKKLEFLSYFWYYLQTETLTFLFNSINILSIPSATVYKVDYELNEFAHNTNEVIDLIGKFFGHSGNLKDVIQLAFEYVRKQPNLLPELIHKIRKKLVFNREDQYYGFVRQKKLFEILFDGLKKGDLLFVFSFFELAKTFLSYRFEMVEGRKNSIAIYHYPIPDTPFIREFRQKIWQAVDTQFTSYPEASFGVLKNYSGPTPDSIKKIMKFDVQYVIQIIRKHLSNKLFEHCKYVQEQIRWFERNEVYHKAFSDLRQQFINDIYEVFVKIDWNRFRDKADYEFDDYKEYEKLKEKDIRGAFVFQNPEEVETFLEKYEHLCKSEKEYHEYARSFAIIIDENCTKNFDLGCMMIEKAIQKGVRIDHYFNAVFKSHLNTEENAQKLWNIIEQSDLLNKDQWRLAFFDYLDDKLVNKTWLALLLNTIENIKPSTYLALTNIGKYLSFKPDLLQVILEKIVSKSKNDGAKIQVFCDLFKKHFTDLGNDFDLIKQVYLLQKDHFDYDGRLMLQILKKDASFLLDLVKHLFSISKLRSDSSKWSRVWEVSGIEAVLNQVFDFIECQGSYFGIEHFCNSFFKRVDSNGRVKAKKFLMDYCQRNYNNTGKIDMVVDIVRNSMKELYGDVMLLFLSLNQEVEAFTQINWLDTGGTYPGGTIFGDVQAAEWRNLLSIVEKSNVGISLIPIKNYINSRIDNYLSSAEVDRKINFLGGH</sequence>
<dbReference type="RefSeq" id="WP_002696557.1">
    <property type="nucleotide sequence ID" value="NZ_AAWS01000011.1"/>
</dbReference>
<organism evidence="2 3">
    <name type="scientific">Microscilla marina ATCC 23134</name>
    <dbReference type="NCBI Taxonomy" id="313606"/>
    <lineage>
        <taxon>Bacteria</taxon>
        <taxon>Pseudomonadati</taxon>
        <taxon>Bacteroidota</taxon>
        <taxon>Cytophagia</taxon>
        <taxon>Cytophagales</taxon>
        <taxon>Microscillaceae</taxon>
        <taxon>Microscilla</taxon>
    </lineage>
</organism>
<dbReference type="InterPro" id="IPR049050">
    <property type="entry name" value="nSTAND3"/>
</dbReference>
<dbReference type="InterPro" id="IPR027417">
    <property type="entry name" value="P-loop_NTPase"/>
</dbReference>
<dbReference type="Gene3D" id="3.40.50.300">
    <property type="entry name" value="P-loop containing nucleotide triphosphate hydrolases"/>
    <property type="match status" value="1"/>
</dbReference>
<protein>
    <recommendedName>
        <fullName evidence="1">Novel STAND NTPase 3 domain-containing protein</fullName>
    </recommendedName>
</protein>
<keyword evidence="3" id="KW-1185">Reference proteome</keyword>
<dbReference type="SUPFAM" id="SSF52540">
    <property type="entry name" value="P-loop containing nucleoside triphosphate hydrolases"/>
    <property type="match status" value="1"/>
</dbReference>
<dbReference type="Proteomes" id="UP000004095">
    <property type="component" value="Unassembled WGS sequence"/>
</dbReference>
<gene>
    <name evidence="2" type="ORF">M23134_01533</name>
</gene>
<proteinExistence type="predicted"/>
<evidence type="ECO:0000313" key="3">
    <source>
        <dbReference type="Proteomes" id="UP000004095"/>
    </source>
</evidence>
<dbReference type="eggNOG" id="COG1474">
    <property type="taxonomic scope" value="Bacteria"/>
</dbReference>
<dbReference type="EMBL" id="AAWS01000011">
    <property type="protein sequence ID" value="EAY29473.1"/>
    <property type="molecule type" value="Genomic_DNA"/>
</dbReference>
<dbReference type="OrthoDB" id="9816071at2"/>
<name>A1ZK20_MICM2</name>